<dbReference type="FunCoup" id="A0A7N4PG02">
    <property type="interactions" value="141"/>
</dbReference>
<comment type="subunit">
    <text evidence="7">Alpha-beta TR is a heterodimer composed of an alpha and beta chain; disulfide-linked. The alpha-beta TR is associated with the transmembrane signaling CD3 coreceptor proteins to form the TR-CD3 (TcR or TCR). The assembly of alpha-beta TR heterodimers with CD3 occurs in the endoplasmic reticulum where a single alpha-beta TR heterodimer associates with one CD3D-CD3E heterodimer, one CD3G-CD3E heterodimer and one CD247 homodimer forming a stable octameric structure. CD3D-CD3E and CD3G-CD3E heterodimers preferentially associate with TR alpha and TR beta chains, respectively. The association of the CD247 homodimer is the last step of TcR assembly in the endoplasmic reticulum and is required for transport to the cell surface.</text>
</comment>
<feature type="domain" description="Ig-like" evidence="9">
    <location>
        <begin position="4"/>
        <end position="94"/>
    </location>
</feature>
<dbReference type="PANTHER" id="PTHR19339">
    <property type="entry name" value="T CELL RECEPTOR ALPHA VARIABLE 39"/>
    <property type="match status" value="1"/>
</dbReference>
<dbReference type="PANTHER" id="PTHR19339:SF0">
    <property type="entry name" value="T CELL RECEPTOR ALPHA VARIABLE 41"/>
    <property type="match status" value="1"/>
</dbReference>
<dbReference type="GeneTree" id="ENSGT00900000140957"/>
<name>A0A7N4PG02_SARHA</name>
<keyword evidence="8" id="KW-1279">T cell receptor</keyword>
<dbReference type="PROSITE" id="PS50835">
    <property type="entry name" value="IG_LIKE"/>
    <property type="match status" value="1"/>
</dbReference>
<evidence type="ECO:0000256" key="3">
    <source>
        <dbReference type="ARBA" id="ARBA00022729"/>
    </source>
</evidence>
<keyword evidence="8" id="KW-0391">Immunity</keyword>
<reference evidence="10" key="2">
    <citation type="submission" date="2025-08" db="UniProtKB">
        <authorList>
            <consortium name="Ensembl"/>
        </authorList>
    </citation>
    <scope>IDENTIFICATION</scope>
</reference>
<dbReference type="InterPro" id="IPR013783">
    <property type="entry name" value="Ig-like_fold"/>
</dbReference>
<dbReference type="AlphaFoldDB" id="A0A7N4PG02"/>
<reference evidence="10" key="3">
    <citation type="submission" date="2025-09" db="UniProtKB">
        <authorList>
            <consortium name="Ensembl"/>
        </authorList>
    </citation>
    <scope>IDENTIFICATION</scope>
</reference>
<keyword evidence="5" id="KW-1015">Disulfide bond</keyword>
<sequence>VSCPQTVEQHPPFLSVQVEENITINCTYSDQNFQGLQWFRQNLGKSLTLLIYLASESKQEGSFKFMINRKFSHSSLHITASQSGDSVTYLCVVK</sequence>
<dbReference type="SMART" id="SM00406">
    <property type="entry name" value="IGv"/>
    <property type="match status" value="1"/>
</dbReference>
<evidence type="ECO:0000256" key="2">
    <source>
        <dbReference type="ARBA" id="ARBA00022475"/>
    </source>
</evidence>
<dbReference type="InterPro" id="IPR036179">
    <property type="entry name" value="Ig-like_dom_sf"/>
</dbReference>
<keyword evidence="2" id="KW-1003">Cell membrane</keyword>
<keyword evidence="3" id="KW-0732">Signal</keyword>
<dbReference type="Gene3D" id="2.60.40.10">
    <property type="entry name" value="Immunoglobulins"/>
    <property type="match status" value="1"/>
</dbReference>
<dbReference type="InterPro" id="IPR013106">
    <property type="entry name" value="Ig_V-set"/>
</dbReference>
<dbReference type="SUPFAM" id="SSF48726">
    <property type="entry name" value="Immunoglobulin"/>
    <property type="match status" value="1"/>
</dbReference>
<keyword evidence="4" id="KW-0472">Membrane</keyword>
<evidence type="ECO:0000256" key="1">
    <source>
        <dbReference type="ARBA" id="ARBA00004236"/>
    </source>
</evidence>
<evidence type="ECO:0000259" key="9">
    <source>
        <dbReference type="PROSITE" id="PS50835"/>
    </source>
</evidence>
<dbReference type="InterPro" id="IPR007110">
    <property type="entry name" value="Ig-like_dom"/>
</dbReference>
<evidence type="ECO:0000313" key="10">
    <source>
        <dbReference type="Ensembl" id="ENSSHAP00000037893.1"/>
    </source>
</evidence>
<evidence type="ECO:0000256" key="7">
    <source>
        <dbReference type="ARBA" id="ARBA00038651"/>
    </source>
</evidence>
<dbReference type="Ensembl" id="ENSSHAT00000033789.1">
    <property type="protein sequence ID" value="ENSSHAP00000037893.1"/>
    <property type="gene ID" value="ENSSHAG00000025152.1"/>
</dbReference>
<dbReference type="InterPro" id="IPR051896">
    <property type="entry name" value="TCR_alpha_variable"/>
</dbReference>
<evidence type="ECO:0000256" key="6">
    <source>
        <dbReference type="ARBA" id="ARBA00023180"/>
    </source>
</evidence>
<proteinExistence type="predicted"/>
<dbReference type="GO" id="GO:0042101">
    <property type="term" value="C:T cell receptor complex"/>
    <property type="evidence" value="ECO:0007669"/>
    <property type="project" value="UniProtKB-KW"/>
</dbReference>
<accession>A0A7N4PG02</accession>
<comment type="subcellular location">
    <subcellularLocation>
        <location evidence="1">Cell membrane</location>
    </subcellularLocation>
</comment>
<dbReference type="Pfam" id="PF07686">
    <property type="entry name" value="V-set"/>
    <property type="match status" value="1"/>
</dbReference>
<keyword evidence="11" id="KW-1185">Reference proteome</keyword>
<keyword evidence="8" id="KW-1064">Adaptive immunity</keyword>
<evidence type="ECO:0000313" key="11">
    <source>
        <dbReference type="Proteomes" id="UP000007648"/>
    </source>
</evidence>
<organism evidence="10 11">
    <name type="scientific">Sarcophilus harrisii</name>
    <name type="common">Tasmanian devil</name>
    <name type="synonym">Sarcophilus laniarius</name>
    <dbReference type="NCBI Taxonomy" id="9305"/>
    <lineage>
        <taxon>Eukaryota</taxon>
        <taxon>Metazoa</taxon>
        <taxon>Chordata</taxon>
        <taxon>Craniata</taxon>
        <taxon>Vertebrata</taxon>
        <taxon>Euteleostomi</taxon>
        <taxon>Mammalia</taxon>
        <taxon>Metatheria</taxon>
        <taxon>Dasyuromorphia</taxon>
        <taxon>Dasyuridae</taxon>
        <taxon>Sarcophilus</taxon>
    </lineage>
</organism>
<evidence type="ECO:0000256" key="8">
    <source>
        <dbReference type="ARBA" id="ARBA00043266"/>
    </source>
</evidence>
<dbReference type="Proteomes" id="UP000007648">
    <property type="component" value="Unassembled WGS sequence"/>
</dbReference>
<keyword evidence="6" id="KW-0325">Glycoprotein</keyword>
<dbReference type="InParanoid" id="A0A7N4PG02"/>
<reference evidence="10 11" key="1">
    <citation type="journal article" date="2011" name="Proc. Natl. Acad. Sci. U.S.A.">
        <title>Genetic diversity and population structure of the endangered marsupial Sarcophilus harrisii (Tasmanian devil).</title>
        <authorList>
            <person name="Miller W."/>
            <person name="Hayes V.M."/>
            <person name="Ratan A."/>
            <person name="Petersen D.C."/>
            <person name="Wittekindt N.E."/>
            <person name="Miller J."/>
            <person name="Walenz B."/>
            <person name="Knight J."/>
            <person name="Qi J."/>
            <person name="Zhao F."/>
            <person name="Wang Q."/>
            <person name="Bedoya-Reina O.C."/>
            <person name="Katiyar N."/>
            <person name="Tomsho L.P."/>
            <person name="Kasson L.M."/>
            <person name="Hardie R.A."/>
            <person name="Woodbridge P."/>
            <person name="Tindall E.A."/>
            <person name="Bertelsen M.F."/>
            <person name="Dixon D."/>
            <person name="Pyecroft S."/>
            <person name="Helgen K.M."/>
            <person name="Lesk A.M."/>
            <person name="Pringle T.H."/>
            <person name="Patterson N."/>
            <person name="Zhang Y."/>
            <person name="Kreiss A."/>
            <person name="Woods G.M."/>
            <person name="Jones M.E."/>
            <person name="Schuster S.C."/>
        </authorList>
    </citation>
    <scope>NUCLEOTIDE SEQUENCE [LARGE SCALE GENOMIC DNA]</scope>
</reference>
<evidence type="ECO:0000256" key="5">
    <source>
        <dbReference type="ARBA" id="ARBA00023157"/>
    </source>
</evidence>
<evidence type="ECO:0000256" key="4">
    <source>
        <dbReference type="ARBA" id="ARBA00023136"/>
    </source>
</evidence>
<protein>
    <recommendedName>
        <fullName evidence="9">Ig-like domain-containing protein</fullName>
    </recommendedName>
</protein>